<accession>A0ABN7NQJ9</accession>
<gene>
    <name evidence="1" type="ORF">TPAB3V08_LOCUS5094</name>
</gene>
<evidence type="ECO:0000313" key="2">
    <source>
        <dbReference type="Proteomes" id="UP001153148"/>
    </source>
</evidence>
<dbReference type="EMBL" id="CAJPIN010006658">
    <property type="protein sequence ID" value="CAG2058120.1"/>
    <property type="molecule type" value="Genomic_DNA"/>
</dbReference>
<dbReference type="Proteomes" id="UP001153148">
    <property type="component" value="Unassembled WGS sequence"/>
</dbReference>
<organism evidence="1 2">
    <name type="scientific">Timema podura</name>
    <name type="common">Walking stick</name>
    <dbReference type="NCBI Taxonomy" id="61482"/>
    <lineage>
        <taxon>Eukaryota</taxon>
        <taxon>Metazoa</taxon>
        <taxon>Ecdysozoa</taxon>
        <taxon>Arthropoda</taxon>
        <taxon>Hexapoda</taxon>
        <taxon>Insecta</taxon>
        <taxon>Pterygota</taxon>
        <taxon>Neoptera</taxon>
        <taxon>Polyneoptera</taxon>
        <taxon>Phasmatodea</taxon>
        <taxon>Timematodea</taxon>
        <taxon>Timematoidea</taxon>
        <taxon>Timematidae</taxon>
        <taxon>Timema</taxon>
    </lineage>
</organism>
<keyword evidence="2" id="KW-1185">Reference proteome</keyword>
<proteinExistence type="predicted"/>
<sequence>MIPLGQNHPNQVTLVASHEDFKQVQEGGCKLPCEALLNCGHTCKSVCHRKDLEHKNKKCLEPCERILCALEHNCKKMCWEECGPCAYLLLKTPPCGHEATVQCHVTSDDIVCEVCSLNGNEFVRVSMEKRFSEWGLRDRPGNLVT</sequence>
<comment type="caution">
    <text evidence="1">The sequence shown here is derived from an EMBL/GenBank/DDBJ whole genome shotgun (WGS) entry which is preliminary data.</text>
</comment>
<evidence type="ECO:0008006" key="3">
    <source>
        <dbReference type="Google" id="ProtNLM"/>
    </source>
</evidence>
<reference evidence="1" key="1">
    <citation type="submission" date="2021-03" db="EMBL/GenBank/DDBJ databases">
        <authorList>
            <person name="Tran Van P."/>
        </authorList>
    </citation>
    <scope>NUCLEOTIDE SEQUENCE</scope>
</reference>
<protein>
    <recommendedName>
        <fullName evidence="3">NFX1-type zinc finger-containing protein 1</fullName>
    </recommendedName>
</protein>
<evidence type="ECO:0000313" key="1">
    <source>
        <dbReference type="EMBL" id="CAG2058120.1"/>
    </source>
</evidence>
<name>A0ABN7NQJ9_TIMPD</name>